<comment type="caution">
    <text evidence="10">The sequence shown here is derived from an EMBL/GenBank/DDBJ whole genome shotgun (WGS) entry which is preliminary data.</text>
</comment>
<keyword evidence="3" id="KW-0858">Xylan degradation</keyword>
<keyword evidence="5 10" id="KW-0378">Hydrolase</keyword>
<dbReference type="InterPro" id="IPR029058">
    <property type="entry name" value="AB_hydrolase_fold"/>
</dbReference>
<keyword evidence="4 8" id="KW-0732">Signal</keyword>
<reference evidence="11" key="1">
    <citation type="journal article" date="2019" name="Int. J. Syst. Evol. Microbiol.">
        <title>The Global Catalogue of Microorganisms (GCM) 10K type strain sequencing project: providing services to taxonomists for standard genome sequencing and annotation.</title>
        <authorList>
            <consortium name="The Broad Institute Genomics Platform"/>
            <consortium name="The Broad Institute Genome Sequencing Center for Infectious Disease"/>
            <person name="Wu L."/>
            <person name="Ma J."/>
        </authorList>
    </citation>
    <scope>NUCLEOTIDE SEQUENCE [LARGE SCALE GENOMIC DNA]</scope>
    <source>
        <strain evidence="11">CGMCC 4.7241</strain>
    </source>
</reference>
<evidence type="ECO:0000256" key="2">
    <source>
        <dbReference type="ARBA" id="ARBA00022525"/>
    </source>
</evidence>
<protein>
    <submittedName>
        <fullName evidence="10">Alpha/beta hydrolase family esterase</fullName>
    </submittedName>
</protein>
<dbReference type="RefSeq" id="WP_205113740.1">
    <property type="nucleotide sequence ID" value="NZ_JAFBCM010000001.1"/>
</dbReference>
<dbReference type="Gene3D" id="3.40.50.1820">
    <property type="entry name" value="alpha/beta hydrolase"/>
    <property type="match status" value="1"/>
</dbReference>
<keyword evidence="7" id="KW-0624">Polysaccharide degradation</keyword>
<dbReference type="Pfam" id="PF00326">
    <property type="entry name" value="Peptidase_S9"/>
    <property type="match status" value="1"/>
</dbReference>
<accession>A0ABV7YCB3</accession>
<sequence length="271" mass="28624">MPQTTRSVASVVVVLGVLLAALVAAPVANAAGSAGCGKAVTPGTFNRSITVNGVKRTYLIAIPASVKPSTPVPVIMGLHGGSDTAQNANRYMGLTNSYPALYVYPQAPYWPEAGGVGWNVDPAGVDFPYFDALVAELKAKHCVDPARFFAAGKSNGGFMVNSLACYRPGMFRAIAPVAGGGPQTSSCRQGIAAMIVHGSADQVVKIEAGRWSLEYWLHMSEYQGTDPIATKPAPCVRWPGVTRRVYWCQHSGAHIWPTWAGGGIRGFFLTV</sequence>
<evidence type="ECO:0000313" key="10">
    <source>
        <dbReference type="EMBL" id="MFC3762871.1"/>
    </source>
</evidence>
<evidence type="ECO:0000256" key="5">
    <source>
        <dbReference type="ARBA" id="ARBA00022801"/>
    </source>
</evidence>
<keyword evidence="2" id="KW-0964">Secreted</keyword>
<gene>
    <name evidence="10" type="ORF">ACFOUW_18665</name>
</gene>
<comment type="subcellular location">
    <subcellularLocation>
        <location evidence="1">Secreted</location>
    </subcellularLocation>
</comment>
<evidence type="ECO:0000256" key="3">
    <source>
        <dbReference type="ARBA" id="ARBA00022651"/>
    </source>
</evidence>
<dbReference type="PANTHER" id="PTHR38050:SF2">
    <property type="entry name" value="FERULOYL ESTERASE C-RELATED"/>
    <property type="match status" value="1"/>
</dbReference>
<evidence type="ECO:0000256" key="1">
    <source>
        <dbReference type="ARBA" id="ARBA00004613"/>
    </source>
</evidence>
<keyword evidence="11" id="KW-1185">Reference proteome</keyword>
<evidence type="ECO:0000256" key="7">
    <source>
        <dbReference type="ARBA" id="ARBA00023326"/>
    </source>
</evidence>
<evidence type="ECO:0000256" key="4">
    <source>
        <dbReference type="ARBA" id="ARBA00022729"/>
    </source>
</evidence>
<dbReference type="SUPFAM" id="SSF53474">
    <property type="entry name" value="alpha/beta-Hydrolases"/>
    <property type="match status" value="1"/>
</dbReference>
<dbReference type="EMBL" id="JBHRZH010000016">
    <property type="protein sequence ID" value="MFC3762871.1"/>
    <property type="molecule type" value="Genomic_DNA"/>
</dbReference>
<feature type="domain" description="Peptidase S9 prolyl oligopeptidase catalytic" evidence="9">
    <location>
        <begin position="126"/>
        <end position="179"/>
    </location>
</feature>
<dbReference type="GO" id="GO:0016787">
    <property type="term" value="F:hydrolase activity"/>
    <property type="evidence" value="ECO:0007669"/>
    <property type="project" value="UniProtKB-KW"/>
</dbReference>
<evidence type="ECO:0000259" key="9">
    <source>
        <dbReference type="Pfam" id="PF00326"/>
    </source>
</evidence>
<dbReference type="PANTHER" id="PTHR38050">
    <property type="match status" value="1"/>
</dbReference>
<dbReference type="InterPro" id="IPR043595">
    <property type="entry name" value="FaeB/C/D"/>
</dbReference>
<name>A0ABV7YCB3_9ACTN</name>
<evidence type="ECO:0000313" key="11">
    <source>
        <dbReference type="Proteomes" id="UP001595699"/>
    </source>
</evidence>
<organism evidence="10 11">
    <name type="scientific">Tenggerimyces flavus</name>
    <dbReference type="NCBI Taxonomy" id="1708749"/>
    <lineage>
        <taxon>Bacteria</taxon>
        <taxon>Bacillati</taxon>
        <taxon>Actinomycetota</taxon>
        <taxon>Actinomycetes</taxon>
        <taxon>Propionibacteriales</taxon>
        <taxon>Nocardioidaceae</taxon>
        <taxon>Tenggerimyces</taxon>
    </lineage>
</organism>
<proteinExistence type="predicted"/>
<dbReference type="Proteomes" id="UP001595699">
    <property type="component" value="Unassembled WGS sequence"/>
</dbReference>
<evidence type="ECO:0000256" key="6">
    <source>
        <dbReference type="ARBA" id="ARBA00023277"/>
    </source>
</evidence>
<evidence type="ECO:0000256" key="8">
    <source>
        <dbReference type="SAM" id="SignalP"/>
    </source>
</evidence>
<keyword evidence="6" id="KW-0119">Carbohydrate metabolism</keyword>
<feature type="signal peptide" evidence="8">
    <location>
        <begin position="1"/>
        <end position="30"/>
    </location>
</feature>
<dbReference type="InterPro" id="IPR001375">
    <property type="entry name" value="Peptidase_S9_cat"/>
</dbReference>
<feature type="chain" id="PRO_5046320230" evidence="8">
    <location>
        <begin position="31"/>
        <end position="271"/>
    </location>
</feature>